<name>A0A834IIL2_RHYFE</name>
<dbReference type="EMBL" id="JAACXV010011997">
    <property type="protein sequence ID" value="KAF7274842.1"/>
    <property type="molecule type" value="Genomic_DNA"/>
</dbReference>
<reference evidence="4" key="1">
    <citation type="submission" date="2020-08" db="EMBL/GenBank/DDBJ databases">
        <title>Genome sequencing and assembly of the red palm weevil Rhynchophorus ferrugineus.</title>
        <authorList>
            <person name="Dias G.B."/>
            <person name="Bergman C.M."/>
            <person name="Manee M."/>
        </authorList>
    </citation>
    <scope>NUCLEOTIDE SEQUENCE</scope>
    <source>
        <strain evidence="4">AA-2017</strain>
        <tissue evidence="4">Whole larva</tissue>
    </source>
</reference>
<organism evidence="4 5">
    <name type="scientific">Rhynchophorus ferrugineus</name>
    <name type="common">Red palm weevil</name>
    <name type="synonym">Curculio ferrugineus</name>
    <dbReference type="NCBI Taxonomy" id="354439"/>
    <lineage>
        <taxon>Eukaryota</taxon>
        <taxon>Metazoa</taxon>
        <taxon>Ecdysozoa</taxon>
        <taxon>Arthropoda</taxon>
        <taxon>Hexapoda</taxon>
        <taxon>Insecta</taxon>
        <taxon>Pterygota</taxon>
        <taxon>Neoptera</taxon>
        <taxon>Endopterygota</taxon>
        <taxon>Coleoptera</taxon>
        <taxon>Polyphaga</taxon>
        <taxon>Cucujiformia</taxon>
        <taxon>Curculionidae</taxon>
        <taxon>Dryophthorinae</taxon>
        <taxon>Rhynchophorus</taxon>
    </lineage>
</organism>
<evidence type="ECO:0000313" key="5">
    <source>
        <dbReference type="Proteomes" id="UP000625711"/>
    </source>
</evidence>
<comment type="caution">
    <text evidence="2">Lacks conserved residue(s) required for the propagation of feature annotation.</text>
</comment>
<evidence type="ECO:0000313" key="4">
    <source>
        <dbReference type="EMBL" id="KAF7274842.1"/>
    </source>
</evidence>
<evidence type="ECO:0000259" key="3">
    <source>
        <dbReference type="PROSITE" id="PS50203"/>
    </source>
</evidence>
<dbReference type="PROSITE" id="PS50203">
    <property type="entry name" value="CALPAIN_CAT"/>
    <property type="match status" value="1"/>
</dbReference>
<dbReference type="InterPro" id="IPR001300">
    <property type="entry name" value="Peptidase_C2_calpain_cat"/>
</dbReference>
<proteinExistence type="inferred from homology"/>
<sequence length="59" mass="7052">YGEKGSGYRTRGEPQDFYKLRDEHVQSGSLFEDPEFPATDSSLFFSHRPDRNYEWKRPH</sequence>
<comment type="similarity">
    <text evidence="1">Belongs to the peptidase C2 family.</text>
</comment>
<accession>A0A834IIL2</accession>
<evidence type="ECO:0000256" key="1">
    <source>
        <dbReference type="ARBA" id="ARBA00007623"/>
    </source>
</evidence>
<feature type="domain" description="Calpain catalytic" evidence="3">
    <location>
        <begin position="30"/>
        <end position="59"/>
    </location>
</feature>
<feature type="non-terminal residue" evidence="4">
    <location>
        <position position="1"/>
    </location>
</feature>
<protein>
    <recommendedName>
        <fullName evidence="3">Calpain catalytic domain-containing protein</fullName>
    </recommendedName>
</protein>
<keyword evidence="5" id="KW-1185">Reference proteome</keyword>
<dbReference type="OrthoDB" id="424753at2759"/>
<dbReference type="InterPro" id="IPR022684">
    <property type="entry name" value="Calpain_cysteine_protease"/>
</dbReference>
<dbReference type="AlphaFoldDB" id="A0A834IIL2"/>
<dbReference type="InterPro" id="IPR038765">
    <property type="entry name" value="Papain-like_cys_pep_sf"/>
</dbReference>
<dbReference type="PRINTS" id="PR00704">
    <property type="entry name" value="CALPAIN"/>
</dbReference>
<dbReference type="Proteomes" id="UP000625711">
    <property type="component" value="Unassembled WGS sequence"/>
</dbReference>
<evidence type="ECO:0000256" key="2">
    <source>
        <dbReference type="PROSITE-ProRule" id="PRU00239"/>
    </source>
</evidence>
<dbReference type="GO" id="GO:0004198">
    <property type="term" value="F:calcium-dependent cysteine-type endopeptidase activity"/>
    <property type="evidence" value="ECO:0007669"/>
    <property type="project" value="InterPro"/>
</dbReference>
<gene>
    <name evidence="4" type="ORF">GWI33_012492</name>
</gene>
<comment type="caution">
    <text evidence="4">The sequence shown here is derived from an EMBL/GenBank/DDBJ whole genome shotgun (WGS) entry which is preliminary data.</text>
</comment>
<dbReference type="GO" id="GO:0006508">
    <property type="term" value="P:proteolysis"/>
    <property type="evidence" value="ECO:0007669"/>
    <property type="project" value="InterPro"/>
</dbReference>
<dbReference type="SUPFAM" id="SSF54001">
    <property type="entry name" value="Cysteine proteinases"/>
    <property type="match status" value="1"/>
</dbReference>
<feature type="non-terminal residue" evidence="4">
    <location>
        <position position="59"/>
    </location>
</feature>